<accession>A0A015XBA7</accession>
<dbReference type="PATRIC" id="fig|1339327.3.peg.2448"/>
<protein>
    <submittedName>
        <fullName evidence="1">Uncharacterized protein</fullName>
    </submittedName>
</protein>
<dbReference type="Proteomes" id="UP000022082">
    <property type="component" value="Unassembled WGS sequence"/>
</dbReference>
<dbReference type="GeneID" id="43185471"/>
<proteinExistence type="predicted"/>
<dbReference type="AlphaFoldDB" id="A0A015XBA7"/>
<evidence type="ECO:0000313" key="1">
    <source>
        <dbReference type="EMBL" id="EXZ29008.1"/>
    </source>
</evidence>
<reference evidence="1 2" key="1">
    <citation type="submission" date="2014-02" db="EMBL/GenBank/DDBJ databases">
        <authorList>
            <person name="Sears C."/>
            <person name="Carroll K."/>
            <person name="Sack B.R."/>
            <person name="Qadri F."/>
            <person name="Myers L.L."/>
            <person name="Chung G.-T."/>
            <person name="Escheverria P."/>
            <person name="Fraser C.M."/>
            <person name="Sadzewicz L."/>
            <person name="Shefchek K.A."/>
            <person name="Tallon L."/>
            <person name="Das S.P."/>
            <person name="Daugherty S."/>
            <person name="Mongodin E.F."/>
        </authorList>
    </citation>
    <scope>NUCLEOTIDE SEQUENCE [LARGE SCALE GENOMIC DNA]</scope>
    <source>
        <strain evidence="1 2">S36L11</strain>
    </source>
</reference>
<evidence type="ECO:0000313" key="2">
    <source>
        <dbReference type="Proteomes" id="UP000022082"/>
    </source>
</evidence>
<comment type="caution">
    <text evidence="1">The sequence shown here is derived from an EMBL/GenBank/DDBJ whole genome shotgun (WGS) entry which is preliminary data.</text>
</comment>
<dbReference type="Gene3D" id="3.40.50.300">
    <property type="entry name" value="P-loop containing nucleotide triphosphate hydrolases"/>
    <property type="match status" value="1"/>
</dbReference>
<dbReference type="InterPro" id="IPR027417">
    <property type="entry name" value="P-loop_NTPase"/>
</dbReference>
<organism evidence="1 2">
    <name type="scientific">Bacteroides fragilis str. S36L11</name>
    <dbReference type="NCBI Taxonomy" id="1339327"/>
    <lineage>
        <taxon>Bacteria</taxon>
        <taxon>Pseudomonadati</taxon>
        <taxon>Bacteroidota</taxon>
        <taxon>Bacteroidia</taxon>
        <taxon>Bacteroidales</taxon>
        <taxon>Bacteroidaceae</taxon>
        <taxon>Bacteroides</taxon>
    </lineage>
</organism>
<name>A0A015XBA7_BACFG</name>
<gene>
    <name evidence="1" type="ORF">M136_1810</name>
</gene>
<sequence>MKQTDRLALLDWEKYKEDIARATPVDRNMTAAEREKHREYLEKHPIEWIKFFFPNYVKYEFADFQKKAIRRIIAHDEWFEVLSWSRELAKSTVTMFIVMNLTLTGRKKNVILTSNSKDNAVRLLDPYRANLEANGRIMAYYGKQELPGSWTEDEFTTKGKVSFRALGAGQSPRGSRNEAIRPDVLLVDDFDTDEDTKNPDIIQKRWDWWENALYPTRSISEPTLVIFCGNIIAKDCCVVRAGEMADSWDIVNIRDKNGFSTWPEKNSEEDIDRTLSKISKKAAQGEYFNNPISVGEVFENIAYGKVPALSKFKFLVVYGDPAPGESKGKKGKSFKTVSLCGKLGGRLYVIKTFLAQALNAEFIDWYVRMLEFVGGKTNVYCYMENNKLQDPFFQQVFKPLVAKVRREQKIALFIRGDEEKKTDKATRIEANLEPLNREGNLILNEAERDNPHMKELEDQFKLFTLTMRYPADGPDAVEGANRIIDELIRRIEPPVFRSRKDVRKRNKKRL</sequence>
<dbReference type="EMBL" id="JGDJ01000178">
    <property type="protein sequence ID" value="EXZ29008.1"/>
    <property type="molecule type" value="Genomic_DNA"/>
</dbReference>
<dbReference type="RefSeq" id="WP_007562515.1">
    <property type="nucleotide sequence ID" value="NZ_JGDJ01000178.1"/>
</dbReference>